<evidence type="ECO:0000256" key="1">
    <source>
        <dbReference type="SAM" id="MobiDB-lite"/>
    </source>
</evidence>
<evidence type="ECO:0000313" key="3">
    <source>
        <dbReference type="EMBL" id="CRG96015.1"/>
    </source>
</evidence>
<feature type="transmembrane region" description="Helical" evidence="2">
    <location>
        <begin position="6"/>
        <end position="26"/>
    </location>
</feature>
<reference evidence="3" key="1">
    <citation type="submission" date="2015-04" db="EMBL/GenBank/DDBJ databases">
        <authorList>
            <consortium name="Pathogen Informatics"/>
        </authorList>
    </citation>
    <scope>NUCLEOTIDE SEQUENCE [LARGE SCALE GENOMIC DNA]</scope>
    <source>
        <strain evidence="3">8A</strain>
    </source>
</reference>
<sequence>MKTLILYLKITTFLLLIWMYQCFYNCDSYKTLIDKNILQTKNELKYERVLTEGDIAGQKQTNAERCKEECPVEKKKKEKKIKYWHFPLIRQNPYNRWQVVNNPALFERLKNETSGMDPKWIDHKWNNEWNKISENKVNELSEIFKRSGIPKEEKDKLILGVKEELFRLFQEFLDDCKKEMRGNKTETESKKEMRDNITESNSKKE</sequence>
<evidence type="ECO:0000313" key="4">
    <source>
        <dbReference type="Proteomes" id="UP000220797"/>
    </source>
</evidence>
<keyword evidence="2" id="KW-0472">Membrane</keyword>
<keyword evidence="2" id="KW-0812">Transmembrane</keyword>
<accession>A0A1J1GU79</accession>
<gene>
    <name evidence="3" type="ORF">PGAL8A_00322800</name>
</gene>
<feature type="region of interest" description="Disordered" evidence="1">
    <location>
        <begin position="180"/>
        <end position="205"/>
    </location>
</feature>
<dbReference type="Proteomes" id="UP000220797">
    <property type="component" value="Unassembled WGS sequence"/>
</dbReference>
<dbReference type="AlphaFoldDB" id="A0A1J1GU79"/>
<keyword evidence="4" id="KW-1185">Reference proteome</keyword>
<proteinExistence type="predicted"/>
<evidence type="ECO:0000256" key="2">
    <source>
        <dbReference type="SAM" id="Phobius"/>
    </source>
</evidence>
<dbReference type="RefSeq" id="XP_028528823.1">
    <property type="nucleotide sequence ID" value="XM_028672252.1"/>
</dbReference>
<comment type="caution">
    <text evidence="3">The sequence shown here is derived from an EMBL/GenBank/DDBJ whole genome shotgun (WGS) entry which is preliminary data.</text>
</comment>
<keyword evidence="2" id="KW-1133">Transmembrane helix</keyword>
<dbReference type="OrthoDB" id="6475849at2759"/>
<dbReference type="GeneID" id="39731761"/>
<dbReference type="EMBL" id="CVMV01000049">
    <property type="protein sequence ID" value="CRG96015.1"/>
    <property type="molecule type" value="Genomic_DNA"/>
</dbReference>
<dbReference type="VEuPathDB" id="PlasmoDB:PGAL8A_00322800"/>
<protein>
    <submittedName>
        <fullName evidence="3">Fam-g protein</fullName>
    </submittedName>
</protein>
<name>A0A1J1GU79_PLAGA</name>
<organism evidence="3 4">
    <name type="scientific">Plasmodium gallinaceum</name>
    <dbReference type="NCBI Taxonomy" id="5849"/>
    <lineage>
        <taxon>Eukaryota</taxon>
        <taxon>Sar</taxon>
        <taxon>Alveolata</taxon>
        <taxon>Apicomplexa</taxon>
        <taxon>Aconoidasida</taxon>
        <taxon>Haemosporida</taxon>
        <taxon>Plasmodiidae</taxon>
        <taxon>Plasmodium</taxon>
        <taxon>Plasmodium (Haemamoeba)</taxon>
    </lineage>
</organism>